<dbReference type="AlphaFoldDB" id="A0A2N0QS94"/>
<dbReference type="Proteomes" id="UP000232688">
    <property type="component" value="Unassembled WGS sequence"/>
</dbReference>
<dbReference type="Gene3D" id="1.25.40.10">
    <property type="entry name" value="Tetratricopeptide repeat domain"/>
    <property type="match status" value="1"/>
</dbReference>
<organism evidence="1 2">
    <name type="scientific">Rhizophagus irregularis</name>
    <dbReference type="NCBI Taxonomy" id="588596"/>
    <lineage>
        <taxon>Eukaryota</taxon>
        <taxon>Fungi</taxon>
        <taxon>Fungi incertae sedis</taxon>
        <taxon>Mucoromycota</taxon>
        <taxon>Glomeromycotina</taxon>
        <taxon>Glomeromycetes</taxon>
        <taxon>Glomerales</taxon>
        <taxon>Glomeraceae</taxon>
        <taxon>Rhizophagus</taxon>
    </lineage>
</organism>
<reference evidence="1 2" key="1">
    <citation type="submission" date="2017-10" db="EMBL/GenBank/DDBJ databases">
        <title>Extensive intraspecific genome diversity in a model arbuscular mycorrhizal fungus.</title>
        <authorList>
            <person name="Chen E.C.H."/>
            <person name="Morin E."/>
            <person name="Baudet D."/>
            <person name="Noel J."/>
            <person name="Ndikumana S."/>
            <person name="Charron P."/>
            <person name="St-Onge C."/>
            <person name="Giorgi J."/>
            <person name="Grigoriev I.V."/>
            <person name="Roux C."/>
            <person name="Martin F.M."/>
            <person name="Corradi N."/>
        </authorList>
    </citation>
    <scope>NUCLEOTIDE SEQUENCE [LARGE SCALE GENOMIC DNA]</scope>
    <source>
        <strain evidence="1 2">A1</strain>
    </source>
</reference>
<dbReference type="VEuPathDB" id="FungiDB:RhiirA1_478312"/>
<name>A0A2N0QS94_9GLOM</name>
<accession>A0A2N0QS94</accession>
<dbReference type="InterPro" id="IPR006597">
    <property type="entry name" value="Sel1-like"/>
</dbReference>
<protein>
    <submittedName>
        <fullName evidence="1">Uncharacterized protein</fullName>
    </submittedName>
</protein>
<evidence type="ECO:0000313" key="1">
    <source>
        <dbReference type="EMBL" id="PKC53915.1"/>
    </source>
</evidence>
<evidence type="ECO:0000313" key="2">
    <source>
        <dbReference type="Proteomes" id="UP000232688"/>
    </source>
</evidence>
<dbReference type="InterPro" id="IPR011990">
    <property type="entry name" value="TPR-like_helical_dom_sf"/>
</dbReference>
<dbReference type="EMBL" id="LLXH01003711">
    <property type="protein sequence ID" value="PKC53915.1"/>
    <property type="molecule type" value="Genomic_DNA"/>
</dbReference>
<sequence>MEKWTTPLFHCFADQSSTQPGMMMLGYCYDKGIGTEIRWNCNKSIYWFEKSAKQGNQGAQNTLC</sequence>
<dbReference type="Pfam" id="PF08238">
    <property type="entry name" value="Sel1"/>
    <property type="match status" value="1"/>
</dbReference>
<gene>
    <name evidence="1" type="ORF">RhiirA1_478312</name>
</gene>
<reference evidence="1 2" key="2">
    <citation type="submission" date="2017-10" db="EMBL/GenBank/DDBJ databases">
        <title>Genome analyses suggest a sexual origin of heterokaryosis in a supposedly ancient asexual fungus.</title>
        <authorList>
            <person name="Corradi N."/>
            <person name="Sedzielewska K."/>
            <person name="Noel J."/>
            <person name="Charron P."/>
            <person name="Farinelli L."/>
            <person name="Marton T."/>
            <person name="Kruger M."/>
            <person name="Pelin A."/>
            <person name="Brachmann A."/>
            <person name="Corradi N."/>
        </authorList>
    </citation>
    <scope>NUCLEOTIDE SEQUENCE [LARGE SCALE GENOMIC DNA]</scope>
    <source>
        <strain evidence="1 2">A1</strain>
    </source>
</reference>
<dbReference type="SUPFAM" id="SSF81901">
    <property type="entry name" value="HCP-like"/>
    <property type="match status" value="1"/>
</dbReference>
<proteinExistence type="predicted"/>
<comment type="caution">
    <text evidence="1">The sequence shown here is derived from an EMBL/GenBank/DDBJ whole genome shotgun (WGS) entry which is preliminary data.</text>
</comment>
<dbReference type="SMART" id="SM00671">
    <property type="entry name" value="SEL1"/>
    <property type="match status" value="1"/>
</dbReference>